<accession>A0A4S3J854</accession>
<feature type="region of interest" description="Disordered" evidence="1">
    <location>
        <begin position="308"/>
        <end position="335"/>
    </location>
</feature>
<reference evidence="4 5" key="1">
    <citation type="submission" date="2019-03" db="EMBL/GenBank/DDBJ databases">
        <title>The genome sequence of a newly discovered highly antifungal drug resistant Aspergillus species, Aspergillus tanneri NIH 1004.</title>
        <authorList>
            <person name="Mounaud S."/>
            <person name="Singh I."/>
            <person name="Joardar V."/>
            <person name="Pakala S."/>
            <person name="Pakala S."/>
            <person name="Venepally P."/>
            <person name="Hoover J."/>
            <person name="Nierman W."/>
            <person name="Chung J."/>
            <person name="Losada L."/>
        </authorList>
    </citation>
    <scope>NUCLEOTIDE SEQUENCE [LARGE SCALE GENOMIC DNA]</scope>
    <source>
        <strain evidence="4 5">NIH1004</strain>
    </source>
</reference>
<dbReference type="VEuPathDB" id="FungiDB:EYZ11_009348"/>
<keyword evidence="5" id="KW-1185">Reference proteome</keyword>
<feature type="transmembrane region" description="Helical" evidence="2">
    <location>
        <begin position="91"/>
        <end position="109"/>
    </location>
</feature>
<dbReference type="PANTHER" id="PTHR37013:SF3">
    <property type="entry name" value="INTEGRAL MEMBRANE PROTEIN (AFU_ORTHOLOGUE AFUA_1G05950)"/>
    <property type="match status" value="1"/>
</dbReference>
<feature type="transmembrane region" description="Helical" evidence="2">
    <location>
        <begin position="24"/>
        <end position="46"/>
    </location>
</feature>
<comment type="caution">
    <text evidence="4">The sequence shown here is derived from an EMBL/GenBank/DDBJ whole genome shotgun (WGS) entry which is preliminary data.</text>
</comment>
<sequence length="335" mass="37303">MPRCPSQTSSSETGPVALSRAKSMLIAAFFALSCYNVLEISITIFSTFKRRRGLYFCSMLVATWGILLHSIAVFLRFFALAPNFPMCVLTVLGWYAMVTGQSVVLYSRLHLVSGDTRCARWVLYMIIMNFCILHIPVTILFLGSNLDDRRFAGPFNIYEKIQLAGFCIQEIIISGLYIWEASTALRPVLAVKGKEGQYVWMHLILVNIVVILLDASLLATEYTNNFEVQTTYKPVVYSIKLKMEFSVLNRLISVIRTGPSIDDCVVTPDEHAYSRHGSGRPIRNDSVLLLNCDGDGAQGDLGLPAAYQHQPTAPLPPIGDDSAQISYPKPLHKGR</sequence>
<gene>
    <name evidence="4" type="ORF">EYZ11_009348</name>
</gene>
<feature type="transmembrane region" description="Helical" evidence="2">
    <location>
        <begin position="199"/>
        <end position="219"/>
    </location>
</feature>
<evidence type="ECO:0000313" key="4">
    <source>
        <dbReference type="EMBL" id="THC91199.1"/>
    </source>
</evidence>
<keyword evidence="2" id="KW-1133">Transmembrane helix</keyword>
<proteinExistence type="predicted"/>
<dbReference type="PROSITE" id="PS51257">
    <property type="entry name" value="PROKAR_LIPOPROTEIN"/>
    <property type="match status" value="1"/>
</dbReference>
<dbReference type="Proteomes" id="UP000308092">
    <property type="component" value="Unassembled WGS sequence"/>
</dbReference>
<organism evidence="4 5">
    <name type="scientific">Aspergillus tanneri</name>
    <dbReference type="NCBI Taxonomy" id="1220188"/>
    <lineage>
        <taxon>Eukaryota</taxon>
        <taxon>Fungi</taxon>
        <taxon>Dikarya</taxon>
        <taxon>Ascomycota</taxon>
        <taxon>Pezizomycotina</taxon>
        <taxon>Eurotiomycetes</taxon>
        <taxon>Eurotiomycetidae</taxon>
        <taxon>Eurotiales</taxon>
        <taxon>Aspergillaceae</taxon>
        <taxon>Aspergillus</taxon>
        <taxon>Aspergillus subgen. Circumdati</taxon>
    </lineage>
</organism>
<dbReference type="Pfam" id="PF24802">
    <property type="entry name" value="DUF7703"/>
    <property type="match status" value="1"/>
</dbReference>
<name>A0A4S3J854_9EURO</name>
<dbReference type="InterPro" id="IPR056120">
    <property type="entry name" value="DUF7703"/>
</dbReference>
<feature type="domain" description="DUF7703" evidence="3">
    <location>
        <begin position="13"/>
        <end position="257"/>
    </location>
</feature>
<dbReference type="EMBL" id="SOSA01000438">
    <property type="protein sequence ID" value="THC91199.1"/>
    <property type="molecule type" value="Genomic_DNA"/>
</dbReference>
<feature type="transmembrane region" description="Helical" evidence="2">
    <location>
        <begin position="53"/>
        <end position="79"/>
    </location>
</feature>
<dbReference type="AlphaFoldDB" id="A0A4S3J854"/>
<evidence type="ECO:0000259" key="3">
    <source>
        <dbReference type="Pfam" id="PF24802"/>
    </source>
</evidence>
<keyword evidence="2" id="KW-0472">Membrane</keyword>
<feature type="transmembrane region" description="Helical" evidence="2">
    <location>
        <begin position="121"/>
        <end position="141"/>
    </location>
</feature>
<keyword evidence="2" id="KW-0812">Transmembrane</keyword>
<evidence type="ECO:0000256" key="1">
    <source>
        <dbReference type="SAM" id="MobiDB-lite"/>
    </source>
</evidence>
<evidence type="ECO:0000256" key="2">
    <source>
        <dbReference type="SAM" id="Phobius"/>
    </source>
</evidence>
<protein>
    <recommendedName>
        <fullName evidence="3">DUF7703 domain-containing protein</fullName>
    </recommendedName>
</protein>
<evidence type="ECO:0000313" key="5">
    <source>
        <dbReference type="Proteomes" id="UP000308092"/>
    </source>
</evidence>
<dbReference type="PANTHER" id="PTHR37013">
    <property type="entry name" value="INTEGRAL MEMBRANE PROTEIN (AFU_ORTHOLOGUE AFUA_1G05950)-RELATED"/>
    <property type="match status" value="1"/>
</dbReference>